<reference evidence="7 8" key="1">
    <citation type="journal article" date="2016" name="DNA Res.">
        <title>Genome sequence of Aspergillus luchuensis NBRC 4314.</title>
        <authorList>
            <person name="Yamada O."/>
            <person name="Machida M."/>
            <person name="Hosoyama A."/>
            <person name="Goto M."/>
            <person name="Takahashi T."/>
            <person name="Futagami T."/>
            <person name="Yamagata Y."/>
            <person name="Takeuchi M."/>
            <person name="Kobayashi T."/>
            <person name="Koike H."/>
            <person name="Abe K."/>
            <person name="Asai K."/>
            <person name="Arita M."/>
            <person name="Fujita N."/>
            <person name="Fukuda K."/>
            <person name="Higa K."/>
            <person name="Horikawa H."/>
            <person name="Ishikawa T."/>
            <person name="Jinno K."/>
            <person name="Kato Y."/>
            <person name="Kirimura K."/>
            <person name="Mizutani O."/>
            <person name="Nakasone K."/>
            <person name="Sano M."/>
            <person name="Shiraishi Y."/>
            <person name="Tsukahara M."/>
            <person name="Gomi K."/>
        </authorList>
    </citation>
    <scope>NUCLEOTIDE SEQUENCE [LARGE SCALE GENOMIC DNA]</scope>
    <source>
        <strain evidence="7 8">RIB 2604</strain>
    </source>
</reference>
<keyword evidence="3" id="KW-0547">Nucleotide-binding</keyword>
<evidence type="ECO:0000259" key="6">
    <source>
        <dbReference type="PROSITE" id="PS50011"/>
    </source>
</evidence>
<evidence type="ECO:0000313" key="8">
    <source>
        <dbReference type="Proteomes" id="UP000075230"/>
    </source>
</evidence>
<gene>
    <name evidence="7" type="ORF">RIB2604_03102220</name>
</gene>
<dbReference type="SUPFAM" id="SSF56112">
    <property type="entry name" value="Protein kinase-like (PK-like)"/>
    <property type="match status" value="1"/>
</dbReference>
<dbReference type="GO" id="GO:0043484">
    <property type="term" value="P:regulation of RNA splicing"/>
    <property type="evidence" value="ECO:0007669"/>
    <property type="project" value="TreeGrafter"/>
</dbReference>
<evidence type="ECO:0000256" key="5">
    <source>
        <dbReference type="ARBA" id="ARBA00022840"/>
    </source>
</evidence>
<dbReference type="EMBL" id="BCWF01000030">
    <property type="protein sequence ID" value="GAT29888.1"/>
    <property type="molecule type" value="Genomic_DNA"/>
</dbReference>
<comment type="caution">
    <text evidence="7">The sequence shown here is derived from an EMBL/GenBank/DDBJ whole genome shotgun (WGS) entry which is preliminary data.</text>
</comment>
<dbReference type="PANTHER" id="PTHR45646">
    <property type="entry name" value="SERINE/THREONINE-PROTEIN KINASE DOA-RELATED"/>
    <property type="match status" value="1"/>
</dbReference>
<name>A0A146FX08_ASPKA</name>
<dbReference type="Pfam" id="PF00069">
    <property type="entry name" value="Pkinase"/>
    <property type="match status" value="1"/>
</dbReference>
<proteinExistence type="predicted"/>
<evidence type="ECO:0000256" key="4">
    <source>
        <dbReference type="ARBA" id="ARBA00022777"/>
    </source>
</evidence>
<dbReference type="SMART" id="SM00220">
    <property type="entry name" value="S_TKc"/>
    <property type="match status" value="1"/>
</dbReference>
<dbReference type="InterPro" id="IPR011009">
    <property type="entry name" value="Kinase-like_dom_sf"/>
</dbReference>
<evidence type="ECO:0000256" key="2">
    <source>
        <dbReference type="ARBA" id="ARBA00022679"/>
    </source>
</evidence>
<protein>
    <recommendedName>
        <fullName evidence="6">Protein kinase domain-containing protein</fullName>
    </recommendedName>
</protein>
<evidence type="ECO:0000256" key="3">
    <source>
        <dbReference type="ARBA" id="ARBA00022741"/>
    </source>
</evidence>
<dbReference type="PROSITE" id="PS00108">
    <property type="entry name" value="PROTEIN_KINASE_ST"/>
    <property type="match status" value="1"/>
</dbReference>
<dbReference type="GO" id="GO:0004674">
    <property type="term" value="F:protein serine/threonine kinase activity"/>
    <property type="evidence" value="ECO:0007669"/>
    <property type="project" value="UniProtKB-KW"/>
</dbReference>
<keyword evidence="2" id="KW-0808">Transferase</keyword>
<dbReference type="PROSITE" id="PS50011">
    <property type="entry name" value="PROTEIN_KINASE_DOM"/>
    <property type="match status" value="1"/>
</dbReference>
<dbReference type="PANTHER" id="PTHR45646:SF11">
    <property type="entry name" value="SERINE_THREONINE-PROTEIN KINASE DOA"/>
    <property type="match status" value="1"/>
</dbReference>
<dbReference type="InterPro" id="IPR051175">
    <property type="entry name" value="CLK_kinases"/>
</dbReference>
<dbReference type="VEuPathDB" id="FungiDB:ASPFODRAFT_84284"/>
<dbReference type="InterPro" id="IPR000719">
    <property type="entry name" value="Prot_kinase_dom"/>
</dbReference>
<dbReference type="Gene3D" id="3.30.200.20">
    <property type="entry name" value="Phosphorylase Kinase, domain 1"/>
    <property type="match status" value="1"/>
</dbReference>
<evidence type="ECO:0000313" key="7">
    <source>
        <dbReference type="EMBL" id="GAT29888.1"/>
    </source>
</evidence>
<dbReference type="Proteomes" id="UP000075230">
    <property type="component" value="Unassembled WGS sequence"/>
</dbReference>
<keyword evidence="1" id="KW-0723">Serine/threonine-protein kinase</keyword>
<reference evidence="8" key="2">
    <citation type="submission" date="2016-02" db="EMBL/GenBank/DDBJ databases">
        <title>Genome sequencing of Aspergillus luchuensis NBRC 4314.</title>
        <authorList>
            <person name="Yamada O."/>
        </authorList>
    </citation>
    <scope>NUCLEOTIDE SEQUENCE [LARGE SCALE GENOMIC DNA]</scope>
    <source>
        <strain evidence="8">RIB 2604</strain>
    </source>
</reference>
<keyword evidence="5" id="KW-0067">ATP-binding</keyword>
<accession>A0A146FX08</accession>
<evidence type="ECO:0000256" key="1">
    <source>
        <dbReference type="ARBA" id="ARBA00022527"/>
    </source>
</evidence>
<organism evidence="7 8">
    <name type="scientific">Aspergillus kawachii</name>
    <name type="common">White koji mold</name>
    <name type="synonym">Aspergillus awamori var. kawachi</name>
    <dbReference type="NCBI Taxonomy" id="1069201"/>
    <lineage>
        <taxon>Eukaryota</taxon>
        <taxon>Fungi</taxon>
        <taxon>Dikarya</taxon>
        <taxon>Ascomycota</taxon>
        <taxon>Pezizomycotina</taxon>
        <taxon>Eurotiomycetes</taxon>
        <taxon>Eurotiomycetidae</taxon>
        <taxon>Eurotiales</taxon>
        <taxon>Aspergillaceae</taxon>
        <taxon>Aspergillus</taxon>
        <taxon>Aspergillus subgen. Circumdati</taxon>
    </lineage>
</organism>
<keyword evidence="4" id="KW-0418">Kinase</keyword>
<dbReference type="GO" id="GO:0005634">
    <property type="term" value="C:nucleus"/>
    <property type="evidence" value="ECO:0007669"/>
    <property type="project" value="TreeGrafter"/>
</dbReference>
<dbReference type="AlphaFoldDB" id="A0A146FX08"/>
<sequence length="369" mass="41865">MATVSGPCSADTNIILDIGEILHERYRVLQQLGAGRYSAVYLARDQKELSYKAIKLLREDCYDGKHDLFELEILKHLREADPNHPGYQHITILLDDFTYISRSGTQHVCLVMEPMAEDMKTFPLFFEGARIPNHIMKKITKQLLSALEYAHACGVIHTDIKQSNIMVKFRNPAIIDKYLEDSLSNPAADLGEYNFDDASELVQADVVLGDWGSASWVEKHLTDFIQPTLLRAPEVILGAPWGTKVDIWNLGALLPELLDALRMFNGRADVTGGVYLTKHHLEEIEALFGPFPPELLQSGKPQIVQQFFDKEFNFRNWTQRPPAVLERWIESIGGLEKSNFLSMIRSMLVIDPEQRMTALSLQDAPWLST</sequence>
<dbReference type="GO" id="GO:0005524">
    <property type="term" value="F:ATP binding"/>
    <property type="evidence" value="ECO:0007669"/>
    <property type="project" value="UniProtKB-KW"/>
</dbReference>
<dbReference type="InterPro" id="IPR008271">
    <property type="entry name" value="Ser/Thr_kinase_AS"/>
</dbReference>
<dbReference type="Gene3D" id="1.10.510.10">
    <property type="entry name" value="Transferase(Phosphotransferase) domain 1"/>
    <property type="match status" value="1"/>
</dbReference>
<feature type="domain" description="Protein kinase" evidence="6">
    <location>
        <begin position="26"/>
        <end position="367"/>
    </location>
</feature>